<gene>
    <name evidence="10" type="primary">purH</name>
    <name evidence="12" type="ORF">IP98_02238</name>
</gene>
<dbReference type="PIRSF" id="PIRSF000414">
    <property type="entry name" value="AICARFT_IMPCHas"/>
    <property type="match status" value="1"/>
</dbReference>
<evidence type="ECO:0000256" key="5">
    <source>
        <dbReference type="ARBA" id="ARBA00022755"/>
    </source>
</evidence>
<dbReference type="PROSITE" id="PS51855">
    <property type="entry name" value="MGS"/>
    <property type="match status" value="1"/>
</dbReference>
<comment type="catalytic activity">
    <reaction evidence="9 10">
        <text>IMP + H2O = 5-formamido-1-(5-phospho-D-ribosyl)imidazole-4-carboxamide</text>
        <dbReference type="Rhea" id="RHEA:18445"/>
        <dbReference type="ChEBI" id="CHEBI:15377"/>
        <dbReference type="ChEBI" id="CHEBI:58053"/>
        <dbReference type="ChEBI" id="CHEBI:58467"/>
        <dbReference type="EC" id="3.5.4.10"/>
    </reaction>
</comment>
<dbReference type="Proteomes" id="UP000319848">
    <property type="component" value="Unassembled WGS sequence"/>
</dbReference>
<keyword evidence="7 10" id="KW-0511">Multifunctional enzyme</keyword>
<dbReference type="UniPathway" id="UPA00074">
    <property type="reaction ID" value="UER00133"/>
</dbReference>
<comment type="caution">
    <text evidence="12">The sequence shown here is derived from an EMBL/GenBank/DDBJ whole genome shotgun (WGS) entry which is preliminary data.</text>
</comment>
<feature type="domain" description="MGS-like" evidence="11">
    <location>
        <begin position="1"/>
        <end position="149"/>
    </location>
</feature>
<comment type="pathway">
    <text evidence="1 10">Purine metabolism; IMP biosynthesis via de novo pathway; IMP from 5-formamido-1-(5-phospho-D-ribosyl)imidazole-4-carboxamide: step 1/1.</text>
</comment>
<dbReference type="GO" id="GO:0006189">
    <property type="term" value="P:'de novo' IMP biosynthetic process"/>
    <property type="evidence" value="ECO:0007669"/>
    <property type="project" value="UniProtKB-UniRule"/>
</dbReference>
<keyword evidence="4 10" id="KW-0808">Transferase</keyword>
<dbReference type="FunFam" id="3.40.50.1380:FF:000001">
    <property type="entry name" value="Bifunctional purine biosynthesis protein PurH"/>
    <property type="match status" value="1"/>
</dbReference>
<dbReference type="PANTHER" id="PTHR11692">
    <property type="entry name" value="BIFUNCTIONAL PURINE BIOSYNTHESIS PROTEIN PURH"/>
    <property type="match status" value="1"/>
</dbReference>
<dbReference type="OrthoDB" id="9802065at2"/>
<dbReference type="EC" id="2.1.2.3" evidence="10"/>
<dbReference type="SMART" id="SM00851">
    <property type="entry name" value="MGS"/>
    <property type="match status" value="1"/>
</dbReference>
<dbReference type="GO" id="GO:0004643">
    <property type="term" value="F:phosphoribosylaminoimidazolecarboxamide formyltransferase activity"/>
    <property type="evidence" value="ECO:0007669"/>
    <property type="project" value="UniProtKB-UniRule"/>
</dbReference>
<organism evidence="12 13">
    <name type="scientific">Flavobacterium cauense R2A-7</name>
    <dbReference type="NCBI Taxonomy" id="1341154"/>
    <lineage>
        <taxon>Bacteria</taxon>
        <taxon>Pseudomonadati</taxon>
        <taxon>Bacteroidota</taxon>
        <taxon>Flavobacteriia</taxon>
        <taxon>Flavobacteriales</taxon>
        <taxon>Flavobacteriaceae</taxon>
        <taxon>Flavobacterium</taxon>
    </lineage>
</organism>
<dbReference type="Gene3D" id="3.40.50.1380">
    <property type="entry name" value="Methylglyoxal synthase-like domain"/>
    <property type="match status" value="1"/>
</dbReference>
<dbReference type="RefSeq" id="WP_023569284.1">
    <property type="nucleotide sequence ID" value="NZ_AVBI01000001.1"/>
</dbReference>
<dbReference type="STRING" id="1341154.FCR2A7T_00880"/>
<dbReference type="SMART" id="SM00798">
    <property type="entry name" value="AICARFT_IMPCHas"/>
    <property type="match status" value="1"/>
</dbReference>
<evidence type="ECO:0000313" key="13">
    <source>
        <dbReference type="Proteomes" id="UP000319848"/>
    </source>
</evidence>
<dbReference type="PANTHER" id="PTHR11692:SF0">
    <property type="entry name" value="BIFUNCTIONAL PURINE BIOSYNTHESIS PROTEIN ATIC"/>
    <property type="match status" value="1"/>
</dbReference>
<evidence type="ECO:0000256" key="9">
    <source>
        <dbReference type="ARBA" id="ARBA00050687"/>
    </source>
</evidence>
<dbReference type="InterPro" id="IPR011607">
    <property type="entry name" value="MGS-like_dom"/>
</dbReference>
<dbReference type="SUPFAM" id="SSF53927">
    <property type="entry name" value="Cytidine deaminase-like"/>
    <property type="match status" value="1"/>
</dbReference>
<keyword evidence="6 10" id="KW-0378">Hydrolase</keyword>
<evidence type="ECO:0000256" key="7">
    <source>
        <dbReference type="ARBA" id="ARBA00023268"/>
    </source>
</evidence>
<comment type="similarity">
    <text evidence="3 10">Belongs to the PurH family.</text>
</comment>
<reference evidence="12 13" key="1">
    <citation type="journal article" date="2015" name="Stand. Genomic Sci.">
        <title>Genomic Encyclopedia of Bacterial and Archaeal Type Strains, Phase III: the genomes of soil and plant-associated and newly described type strains.</title>
        <authorList>
            <person name="Whitman W.B."/>
            <person name="Woyke T."/>
            <person name="Klenk H.P."/>
            <person name="Zhou Y."/>
            <person name="Lilburn T.G."/>
            <person name="Beck B.J."/>
            <person name="De Vos P."/>
            <person name="Vandamme P."/>
            <person name="Eisen J.A."/>
            <person name="Garrity G."/>
            <person name="Hugenholtz P."/>
            <person name="Kyrpides N.C."/>
        </authorList>
    </citation>
    <scope>NUCLEOTIDE SEQUENCE [LARGE SCALE GENOMIC DNA]</scope>
    <source>
        <strain evidence="12 13">CGMCC 1.7270</strain>
    </source>
</reference>
<dbReference type="GO" id="GO:0005829">
    <property type="term" value="C:cytosol"/>
    <property type="evidence" value="ECO:0007669"/>
    <property type="project" value="TreeGrafter"/>
</dbReference>
<dbReference type="AlphaFoldDB" id="V6SB50"/>
<evidence type="ECO:0000259" key="11">
    <source>
        <dbReference type="PROSITE" id="PS51855"/>
    </source>
</evidence>
<name>V6SB50_9FLAO</name>
<evidence type="ECO:0000256" key="3">
    <source>
        <dbReference type="ARBA" id="ARBA00007667"/>
    </source>
</evidence>
<dbReference type="SUPFAM" id="SSF52335">
    <property type="entry name" value="Methylglyoxal synthase-like"/>
    <property type="match status" value="1"/>
</dbReference>
<keyword evidence="5 10" id="KW-0658">Purine biosynthesis</keyword>
<evidence type="ECO:0000256" key="1">
    <source>
        <dbReference type="ARBA" id="ARBA00004844"/>
    </source>
</evidence>
<dbReference type="InterPro" id="IPR024051">
    <property type="entry name" value="AICAR_Tfase_dup_dom_sf"/>
</dbReference>
<comment type="pathway">
    <text evidence="2 10">Purine metabolism; IMP biosynthesis via de novo pathway; 5-formamido-1-(5-phospho-D-ribosyl)imidazole-4-carboxamide from 5-amino-1-(5-phospho-D-ribosyl)imidazole-4-carboxamide (10-formyl THF route): step 1/1.</text>
</comment>
<dbReference type="EMBL" id="VLKQ01000010">
    <property type="protein sequence ID" value="TWI10428.1"/>
    <property type="molecule type" value="Genomic_DNA"/>
</dbReference>
<evidence type="ECO:0000256" key="10">
    <source>
        <dbReference type="HAMAP-Rule" id="MF_00139"/>
    </source>
</evidence>
<dbReference type="Pfam" id="PF01808">
    <property type="entry name" value="AICARFT_IMPCHas"/>
    <property type="match status" value="1"/>
</dbReference>
<evidence type="ECO:0000256" key="8">
    <source>
        <dbReference type="ARBA" id="ARBA00050488"/>
    </source>
</evidence>
<protein>
    <recommendedName>
        <fullName evidence="10">Bifunctional purine biosynthesis protein PurH</fullName>
    </recommendedName>
    <domain>
        <recommendedName>
            <fullName evidence="10">Phosphoribosylaminoimidazolecarboxamide formyltransferase</fullName>
            <ecNumber evidence="10">2.1.2.3</ecNumber>
        </recommendedName>
        <alternativeName>
            <fullName evidence="10">AICAR transformylase</fullName>
        </alternativeName>
    </domain>
    <domain>
        <recommendedName>
            <fullName evidence="10">IMP cyclohydrolase</fullName>
            <ecNumber evidence="10">3.5.4.10</ecNumber>
        </recommendedName>
        <alternativeName>
            <fullName evidence="10">ATIC</fullName>
        </alternativeName>
        <alternativeName>
            <fullName evidence="10">IMP synthase</fullName>
        </alternativeName>
        <alternativeName>
            <fullName evidence="10">Inosinicase</fullName>
        </alternativeName>
    </domain>
</protein>
<dbReference type="Gene3D" id="3.40.140.20">
    <property type="match status" value="2"/>
</dbReference>
<sequence length="508" mass="55612">MNTAKTIQSALISVFDKEGLEPIVKKLHAHNVTIYSTGGTEEFIKSFGIPVVAVEDVTSYPSILGGRVKTLHPKIFGGILNRQDHEGDVAQMEEYQIPQIDLVIVDLYPFEKTVASGASEADIIEKIDIGGISLIRAAAKNFKDTVIVASVNEYALFLDMITNGNGATTLAERKLLATKAFHVSSHYDGAIFNYFNSDETVYKASIADGQVLRYGENPHQKGFFFGEFDKMFNKVHGKELSYNNLLDVDAAVNLMNEFKNDKATFAILKHNNACGLATRNTVKEAYLDALAGDPTSAFGGVLISNSKIDEAAAEEINKLFCEVVIAPAYDEKAIAILEEKKNRIILIQNEVELPTKQVRTCLNGLLIQEKDNITDNKEHLKVVTHTAPTVQEIDDLLFASKICKHTKSNTIVFAKNGQLLASGTGQTSRVDALRHAVEKANAFGFDLNGAVMASDAFFPFPDCVELAKNAGITAVIQPGGSIKDELSINYCNENKVSMVFTGIRHFKH</sequence>
<dbReference type="InterPro" id="IPR016193">
    <property type="entry name" value="Cytidine_deaminase-like"/>
</dbReference>
<keyword evidence="13" id="KW-1185">Reference proteome</keyword>
<dbReference type="InterPro" id="IPR002695">
    <property type="entry name" value="PurH-like"/>
</dbReference>
<dbReference type="GO" id="GO:0003937">
    <property type="term" value="F:IMP cyclohydrolase activity"/>
    <property type="evidence" value="ECO:0007669"/>
    <property type="project" value="UniProtKB-UniRule"/>
</dbReference>
<dbReference type="FunFam" id="3.40.140.20:FF:000001">
    <property type="entry name" value="Bifunctional purine biosynthesis protein PurH"/>
    <property type="match status" value="1"/>
</dbReference>
<dbReference type="EC" id="3.5.4.10" evidence="10"/>
<dbReference type="Pfam" id="PF02142">
    <property type="entry name" value="MGS"/>
    <property type="match status" value="1"/>
</dbReference>
<accession>V6SB50</accession>
<evidence type="ECO:0000256" key="4">
    <source>
        <dbReference type="ARBA" id="ARBA00022679"/>
    </source>
</evidence>
<comment type="domain">
    <text evidence="10">The IMP cyclohydrolase activity resides in the N-terminal region.</text>
</comment>
<evidence type="ECO:0000256" key="2">
    <source>
        <dbReference type="ARBA" id="ARBA00004954"/>
    </source>
</evidence>
<comment type="catalytic activity">
    <reaction evidence="8 10">
        <text>(6R)-10-formyltetrahydrofolate + 5-amino-1-(5-phospho-beta-D-ribosyl)imidazole-4-carboxamide = 5-formamido-1-(5-phospho-D-ribosyl)imidazole-4-carboxamide + (6S)-5,6,7,8-tetrahydrofolate</text>
        <dbReference type="Rhea" id="RHEA:22192"/>
        <dbReference type="ChEBI" id="CHEBI:57453"/>
        <dbReference type="ChEBI" id="CHEBI:58467"/>
        <dbReference type="ChEBI" id="CHEBI:58475"/>
        <dbReference type="ChEBI" id="CHEBI:195366"/>
        <dbReference type="EC" id="2.1.2.3"/>
    </reaction>
</comment>
<dbReference type="CDD" id="cd01421">
    <property type="entry name" value="IMPCH"/>
    <property type="match status" value="1"/>
</dbReference>
<evidence type="ECO:0000256" key="6">
    <source>
        <dbReference type="ARBA" id="ARBA00022801"/>
    </source>
</evidence>
<evidence type="ECO:0000313" key="12">
    <source>
        <dbReference type="EMBL" id="TWI10428.1"/>
    </source>
</evidence>
<dbReference type="InterPro" id="IPR036914">
    <property type="entry name" value="MGS-like_dom_sf"/>
</dbReference>
<dbReference type="FunFam" id="3.40.140.20:FF:000005">
    <property type="entry name" value="Bifunctional purine biosynthesis protein PurH"/>
    <property type="match status" value="1"/>
</dbReference>
<dbReference type="HAMAP" id="MF_00139">
    <property type="entry name" value="PurH"/>
    <property type="match status" value="1"/>
</dbReference>
<proteinExistence type="inferred from homology"/>
<dbReference type="NCBIfam" id="NF002049">
    <property type="entry name" value="PRK00881.1"/>
    <property type="match status" value="1"/>
</dbReference>